<accession>A0A9P5HEJ8</accession>
<keyword evidence="3" id="KW-0274">FAD</keyword>
<keyword evidence="5" id="KW-0560">Oxidoreductase</keyword>
<evidence type="ECO:0000256" key="4">
    <source>
        <dbReference type="ARBA" id="ARBA00022857"/>
    </source>
</evidence>
<gene>
    <name evidence="7" type="ORF">G7Z17_g4112</name>
</gene>
<dbReference type="PIRSF" id="PIRSF000332">
    <property type="entry name" value="FMO"/>
    <property type="match status" value="1"/>
</dbReference>
<dbReference type="PRINTS" id="PR00419">
    <property type="entry name" value="ADXRDTASE"/>
</dbReference>
<dbReference type="EMBL" id="JAANBB010000056">
    <property type="protein sequence ID" value="KAF7552725.1"/>
    <property type="molecule type" value="Genomic_DNA"/>
</dbReference>
<dbReference type="GO" id="GO:0050661">
    <property type="term" value="F:NADP binding"/>
    <property type="evidence" value="ECO:0007669"/>
    <property type="project" value="InterPro"/>
</dbReference>
<keyword evidence="2" id="KW-0285">Flavoprotein</keyword>
<evidence type="ECO:0000256" key="5">
    <source>
        <dbReference type="ARBA" id="ARBA00023002"/>
    </source>
</evidence>
<keyword evidence="6" id="KW-0732">Signal</keyword>
<dbReference type="Proteomes" id="UP000722485">
    <property type="component" value="Unassembled WGS sequence"/>
</dbReference>
<sequence length="346" mass="37649">MASHPIRRVAVIGAGVSGVLAAAHLKSEGLDVTVFERAPVSGGVCPAYDSLKNNVPTELMEVSLNSWKPNTESFVGHRVLAEYIQDTALNTGTVLIIGGSASSVDIAKEIAPIAKKVWQSTRGGAFDHPISMLPENATRVAEVSSFSPLLNGHSGDSSAIPGTVTLVDGQVLENIDRVIVATGYQFTLPFLPEHHRDDLKPEDAGDHVLVSDGLQLHNLHKDIFYIPDPTLAFVGVPFYTATFSLFEFQAIAVAAFFSGQAALPSELELRSEYNQRVKAKGYGKKFHSLWGEDVEYAASLMEWVNQGRAPSEKKPDGYSQTWIETKEKMKLVPNPKNSLYQETQKA</sequence>
<evidence type="ECO:0000256" key="2">
    <source>
        <dbReference type="ARBA" id="ARBA00022630"/>
    </source>
</evidence>
<dbReference type="AlphaFoldDB" id="A0A9P5HEJ8"/>
<organism evidence="7 8">
    <name type="scientific">Cylindrodendrum hubeiense</name>
    <dbReference type="NCBI Taxonomy" id="595255"/>
    <lineage>
        <taxon>Eukaryota</taxon>
        <taxon>Fungi</taxon>
        <taxon>Dikarya</taxon>
        <taxon>Ascomycota</taxon>
        <taxon>Pezizomycotina</taxon>
        <taxon>Sordariomycetes</taxon>
        <taxon>Hypocreomycetidae</taxon>
        <taxon>Hypocreales</taxon>
        <taxon>Nectriaceae</taxon>
        <taxon>Cylindrodendrum</taxon>
    </lineage>
</organism>
<feature type="signal peptide" evidence="6">
    <location>
        <begin position="1"/>
        <end position="21"/>
    </location>
</feature>
<reference evidence="7" key="1">
    <citation type="submission" date="2020-03" db="EMBL/GenBank/DDBJ databases">
        <title>Draft Genome Sequence of Cylindrodendrum hubeiense.</title>
        <authorList>
            <person name="Buettner E."/>
            <person name="Kellner H."/>
        </authorList>
    </citation>
    <scope>NUCLEOTIDE SEQUENCE</scope>
    <source>
        <strain evidence="7">IHI 201604</strain>
    </source>
</reference>
<dbReference type="GO" id="GO:0004499">
    <property type="term" value="F:N,N-dimethylaniline monooxygenase activity"/>
    <property type="evidence" value="ECO:0007669"/>
    <property type="project" value="InterPro"/>
</dbReference>
<keyword evidence="8" id="KW-1185">Reference proteome</keyword>
<dbReference type="InterPro" id="IPR000960">
    <property type="entry name" value="Flavin_mOase"/>
</dbReference>
<dbReference type="PANTHER" id="PTHR23023">
    <property type="entry name" value="DIMETHYLANILINE MONOOXYGENASE"/>
    <property type="match status" value="1"/>
</dbReference>
<name>A0A9P5HEJ8_9HYPO</name>
<evidence type="ECO:0000313" key="8">
    <source>
        <dbReference type="Proteomes" id="UP000722485"/>
    </source>
</evidence>
<keyword evidence="4" id="KW-0521">NADP</keyword>
<comment type="similarity">
    <text evidence="1">Belongs to the FMO family.</text>
</comment>
<feature type="chain" id="PRO_5040337718" description="FAD dependent oxidoreductase domain-containing protein" evidence="6">
    <location>
        <begin position="22"/>
        <end position="346"/>
    </location>
</feature>
<protein>
    <recommendedName>
        <fullName evidence="9">FAD dependent oxidoreductase domain-containing protein</fullName>
    </recommendedName>
</protein>
<dbReference type="Gene3D" id="3.50.50.60">
    <property type="entry name" value="FAD/NAD(P)-binding domain"/>
    <property type="match status" value="3"/>
</dbReference>
<evidence type="ECO:0000256" key="6">
    <source>
        <dbReference type="SAM" id="SignalP"/>
    </source>
</evidence>
<dbReference type="InterPro" id="IPR020946">
    <property type="entry name" value="Flavin_mOase-like"/>
</dbReference>
<proteinExistence type="inferred from homology"/>
<dbReference type="SUPFAM" id="SSF51905">
    <property type="entry name" value="FAD/NAD(P)-binding domain"/>
    <property type="match status" value="1"/>
</dbReference>
<comment type="caution">
    <text evidence="7">The sequence shown here is derived from an EMBL/GenBank/DDBJ whole genome shotgun (WGS) entry which is preliminary data.</text>
</comment>
<evidence type="ECO:0008006" key="9">
    <source>
        <dbReference type="Google" id="ProtNLM"/>
    </source>
</evidence>
<dbReference type="InterPro" id="IPR050346">
    <property type="entry name" value="FMO-like"/>
</dbReference>
<evidence type="ECO:0000313" key="7">
    <source>
        <dbReference type="EMBL" id="KAF7552725.1"/>
    </source>
</evidence>
<dbReference type="Pfam" id="PF00743">
    <property type="entry name" value="FMO-like"/>
    <property type="match status" value="1"/>
</dbReference>
<dbReference type="GO" id="GO:0050660">
    <property type="term" value="F:flavin adenine dinucleotide binding"/>
    <property type="evidence" value="ECO:0007669"/>
    <property type="project" value="InterPro"/>
</dbReference>
<evidence type="ECO:0000256" key="1">
    <source>
        <dbReference type="ARBA" id="ARBA00009183"/>
    </source>
</evidence>
<dbReference type="Pfam" id="PF13450">
    <property type="entry name" value="NAD_binding_8"/>
    <property type="match status" value="1"/>
</dbReference>
<dbReference type="OrthoDB" id="66881at2759"/>
<dbReference type="InterPro" id="IPR036188">
    <property type="entry name" value="FAD/NAD-bd_sf"/>
</dbReference>
<evidence type="ECO:0000256" key="3">
    <source>
        <dbReference type="ARBA" id="ARBA00022827"/>
    </source>
</evidence>